<organism evidence="2">
    <name type="scientific">Prasinoderma coloniale</name>
    <dbReference type="NCBI Taxonomy" id="156133"/>
    <lineage>
        <taxon>Eukaryota</taxon>
        <taxon>Viridiplantae</taxon>
        <taxon>Prasinodermophyta</taxon>
        <taxon>Prasinodermophyceae</taxon>
        <taxon>Prasinodermales</taxon>
        <taxon>Prasinodermaceae</taxon>
        <taxon>Prasinoderma</taxon>
    </lineage>
</organism>
<protein>
    <recommendedName>
        <fullName evidence="3">PIG-P domain-containing protein</fullName>
    </recommendedName>
</protein>
<sequence>MGVVFSAPVATEAYGFAGFAASAAAGLLWTAWAYAPLLSASAGASPEEPLSGARYWALAPAAWLCVATFFGAFVAYGGASQTLCAAAPTSSRAAADDHSVSARARARARAQSAHMHTQARTHACASTHGVVPAEADLPLHVANAFTHSGGGARSGVQWAPAGPT</sequence>
<feature type="transmembrane region" description="Helical" evidence="1">
    <location>
        <begin position="12"/>
        <end position="35"/>
    </location>
</feature>
<evidence type="ECO:0000256" key="1">
    <source>
        <dbReference type="SAM" id="Phobius"/>
    </source>
</evidence>
<dbReference type="AlphaFoldDB" id="A0A7R9TBN6"/>
<dbReference type="EMBL" id="HBDZ01001957">
    <property type="protein sequence ID" value="CAD8230548.1"/>
    <property type="molecule type" value="Transcribed_RNA"/>
</dbReference>
<name>A0A7R9TBN6_9VIRI</name>
<evidence type="ECO:0008006" key="3">
    <source>
        <dbReference type="Google" id="ProtNLM"/>
    </source>
</evidence>
<evidence type="ECO:0000313" key="2">
    <source>
        <dbReference type="EMBL" id="CAD8230548.1"/>
    </source>
</evidence>
<keyword evidence="1" id="KW-0812">Transmembrane</keyword>
<gene>
    <name evidence="2" type="ORF">PCOL08062_LOCUS1567</name>
</gene>
<accession>A0A7R9TBN6</accession>
<proteinExistence type="predicted"/>
<keyword evidence="1" id="KW-1133">Transmembrane helix</keyword>
<keyword evidence="1" id="KW-0472">Membrane</keyword>
<reference evidence="2" key="1">
    <citation type="submission" date="2021-01" db="EMBL/GenBank/DDBJ databases">
        <authorList>
            <person name="Corre E."/>
            <person name="Pelletier E."/>
            <person name="Niang G."/>
            <person name="Scheremetjew M."/>
            <person name="Finn R."/>
            <person name="Kale V."/>
            <person name="Holt S."/>
            <person name="Cochrane G."/>
            <person name="Meng A."/>
            <person name="Brown T."/>
            <person name="Cohen L."/>
        </authorList>
    </citation>
    <scope>NUCLEOTIDE SEQUENCE</scope>
    <source>
        <strain evidence="2">CCMP1413</strain>
    </source>
</reference>
<feature type="transmembrane region" description="Helical" evidence="1">
    <location>
        <begin position="55"/>
        <end position="76"/>
    </location>
</feature>